<sequence length="117" mass="13196">MSKDVTHLVLSIYYHHVVEVQVIWKRAKIKTYGNIAVNGHLSVKDNMQGFGKLKVTGTCEVAELEIYGNTIIHGFLKCQTMTLYGSLTLIGPESGYWVDGEEKVWGALLSRDEYKEC</sequence>
<proteinExistence type="predicted"/>
<dbReference type="EMBL" id="AMCV02000005">
    <property type="protein sequence ID" value="TDZ24252.1"/>
    <property type="molecule type" value="Genomic_DNA"/>
</dbReference>
<gene>
    <name evidence="1" type="ORF">Cob_v003035</name>
</gene>
<comment type="caution">
    <text evidence="1">The sequence shown here is derived from an EMBL/GenBank/DDBJ whole genome shotgun (WGS) entry which is preliminary data.</text>
</comment>
<evidence type="ECO:0008006" key="3">
    <source>
        <dbReference type="Google" id="ProtNLM"/>
    </source>
</evidence>
<protein>
    <recommendedName>
        <fullName evidence="3">Polymer-forming cytoskeletal protein</fullName>
    </recommendedName>
</protein>
<name>A0A484G248_COLOR</name>
<evidence type="ECO:0000313" key="2">
    <source>
        <dbReference type="Proteomes" id="UP000014480"/>
    </source>
</evidence>
<dbReference type="AlphaFoldDB" id="A0A484G248"/>
<dbReference type="Proteomes" id="UP000014480">
    <property type="component" value="Unassembled WGS sequence"/>
</dbReference>
<dbReference type="STRING" id="1213857.A0A484G248"/>
<dbReference type="OrthoDB" id="5194604at2759"/>
<keyword evidence="2" id="KW-1185">Reference proteome</keyword>
<reference evidence="2" key="1">
    <citation type="journal article" date="2013" name="New Phytol.">
        <title>Comparative genomic and transcriptomic analyses reveal the hemibiotrophic stage shift of Colletotrichum fungi.</title>
        <authorList>
            <person name="Gan P."/>
            <person name="Ikeda K."/>
            <person name="Irieda H."/>
            <person name="Narusaka M."/>
            <person name="O'Connell R.J."/>
            <person name="Narusaka Y."/>
            <person name="Takano Y."/>
            <person name="Kubo Y."/>
            <person name="Shirasu K."/>
        </authorList>
    </citation>
    <scope>NUCLEOTIDE SEQUENCE [LARGE SCALE GENOMIC DNA]</scope>
    <source>
        <strain evidence="2">104-T / ATCC 96160 / CBS 514.97 / LARS 414 / MAFF 240422</strain>
    </source>
</reference>
<accession>A0A484G248</accession>
<organism evidence="1 2">
    <name type="scientific">Colletotrichum orbiculare (strain 104-T / ATCC 96160 / CBS 514.97 / LARS 414 / MAFF 240422)</name>
    <name type="common">Cucumber anthracnose fungus</name>
    <name type="synonym">Colletotrichum lagenarium</name>
    <dbReference type="NCBI Taxonomy" id="1213857"/>
    <lineage>
        <taxon>Eukaryota</taxon>
        <taxon>Fungi</taxon>
        <taxon>Dikarya</taxon>
        <taxon>Ascomycota</taxon>
        <taxon>Pezizomycotina</taxon>
        <taxon>Sordariomycetes</taxon>
        <taxon>Hypocreomycetidae</taxon>
        <taxon>Glomerellales</taxon>
        <taxon>Glomerellaceae</taxon>
        <taxon>Colletotrichum</taxon>
        <taxon>Colletotrichum orbiculare species complex</taxon>
    </lineage>
</organism>
<reference evidence="2" key="2">
    <citation type="journal article" date="2019" name="Mol. Plant Microbe Interact.">
        <title>Genome sequence resources for four phytopathogenic fungi from the Colletotrichum orbiculare species complex.</title>
        <authorList>
            <person name="Gan P."/>
            <person name="Tsushima A."/>
            <person name="Narusaka M."/>
            <person name="Narusaka Y."/>
            <person name="Takano Y."/>
            <person name="Kubo Y."/>
            <person name="Shirasu K."/>
        </authorList>
    </citation>
    <scope>GENOME REANNOTATION</scope>
    <source>
        <strain evidence="2">104-T / ATCC 96160 / CBS 514.97 / LARS 414 / MAFF 240422</strain>
    </source>
</reference>
<evidence type="ECO:0000313" key="1">
    <source>
        <dbReference type="EMBL" id="TDZ24252.1"/>
    </source>
</evidence>